<feature type="domain" description="Carbohydrate kinase PfkB" evidence="5">
    <location>
        <begin position="98"/>
        <end position="403"/>
    </location>
</feature>
<dbReference type="GO" id="GO:0016301">
    <property type="term" value="F:kinase activity"/>
    <property type="evidence" value="ECO:0007669"/>
    <property type="project" value="UniProtKB-KW"/>
</dbReference>
<gene>
    <name evidence="6" type="ORF">PDEL1432_LOCUS2205</name>
</gene>
<dbReference type="InterPro" id="IPR029056">
    <property type="entry name" value="Ribokinase-like"/>
</dbReference>
<keyword evidence="1" id="KW-0808">Transferase</keyword>
<protein>
    <recommendedName>
        <fullName evidence="5">Carbohydrate kinase PfkB domain-containing protein</fullName>
    </recommendedName>
</protein>
<dbReference type="Gene3D" id="3.40.1190.20">
    <property type="match status" value="1"/>
</dbReference>
<dbReference type="EMBL" id="HBFL01003113">
    <property type="protein sequence ID" value="CAD8762165.1"/>
    <property type="molecule type" value="Transcribed_RNA"/>
</dbReference>
<organism evidence="6">
    <name type="scientific">Pseudo-nitzschia delicatissima</name>
    <dbReference type="NCBI Taxonomy" id="44447"/>
    <lineage>
        <taxon>Eukaryota</taxon>
        <taxon>Sar</taxon>
        <taxon>Stramenopiles</taxon>
        <taxon>Ochrophyta</taxon>
        <taxon>Bacillariophyta</taxon>
        <taxon>Bacillariophyceae</taxon>
        <taxon>Bacillariophycidae</taxon>
        <taxon>Bacillariales</taxon>
        <taxon>Bacillariaceae</taxon>
        <taxon>Pseudo-nitzschia</taxon>
    </lineage>
</organism>
<dbReference type="PROSITE" id="PS00584">
    <property type="entry name" value="PFKB_KINASES_2"/>
    <property type="match status" value="1"/>
</dbReference>
<feature type="region of interest" description="Disordered" evidence="3">
    <location>
        <begin position="419"/>
        <end position="442"/>
    </location>
</feature>
<dbReference type="PANTHER" id="PTHR10584">
    <property type="entry name" value="SUGAR KINASE"/>
    <property type="match status" value="1"/>
</dbReference>
<accession>A0A7S0UKY5</accession>
<keyword evidence="2" id="KW-0418">Kinase</keyword>
<feature type="region of interest" description="Disordered" evidence="3">
    <location>
        <begin position="485"/>
        <end position="508"/>
    </location>
</feature>
<feature type="signal peptide" evidence="4">
    <location>
        <begin position="1"/>
        <end position="23"/>
    </location>
</feature>
<evidence type="ECO:0000256" key="3">
    <source>
        <dbReference type="SAM" id="MobiDB-lite"/>
    </source>
</evidence>
<dbReference type="AlphaFoldDB" id="A0A7S0UKY5"/>
<proteinExistence type="predicted"/>
<reference evidence="6" key="1">
    <citation type="submission" date="2021-01" db="EMBL/GenBank/DDBJ databases">
        <authorList>
            <person name="Corre E."/>
            <person name="Pelletier E."/>
            <person name="Niang G."/>
            <person name="Scheremetjew M."/>
            <person name="Finn R."/>
            <person name="Kale V."/>
            <person name="Holt S."/>
            <person name="Cochrane G."/>
            <person name="Meng A."/>
            <person name="Brown T."/>
            <person name="Cohen L."/>
        </authorList>
    </citation>
    <scope>NUCLEOTIDE SEQUENCE</scope>
    <source>
        <strain evidence="6">UNC1205</strain>
    </source>
</reference>
<sequence length="508" mass="55777">MFGWGKFFPLLFLVQFLSRTGIGFQPSPFQYLAGIGYKTGYSWKNPSGIESGNRGTMMMMASMGVTQDENNNKRAKTSVSDQTPKPHLNSTAAVTFHVVGDAYVDFFSFLDGEWPESGGDSRLGEPVKCYAGGSSVNTATHLKALITNFTAAPKPEVVLHTVLNPDDQYGQMLMDHTSKHGIPVDNRKREGDTSTTGHCIAIVSGGERSFMTHQGVVENFTADDLDVEEFASTPTHLHLHIAGFYNIPGFWNGTLKRKLEAVRKKRKERFPNKNTTISLVTQHDATKEWDGGLRDLFPLLDFVLMNDLEARSIISSGRRRTLQQTSEDHRGAFGDDFEHEHLEWADYFGSLHSTSKAIVTRGEKGSVALRGKKILSKQKPIVMNSIDPTGAGDSFTAGFIFGLWSWKLGGLESAASDLLTNNNPTESSKHNPRDGDDSIDNDTWPIEAIEEGMRWGVSLASAAVMIRGASVPPERSEIQKFLRQAKQPEYPPSSTKAVAVPTSAGVAS</sequence>
<feature type="chain" id="PRO_5030841433" description="Carbohydrate kinase PfkB domain-containing protein" evidence="4">
    <location>
        <begin position="24"/>
        <end position="508"/>
    </location>
</feature>
<dbReference type="InterPro" id="IPR011611">
    <property type="entry name" value="PfkB_dom"/>
</dbReference>
<dbReference type="InterPro" id="IPR002173">
    <property type="entry name" value="Carboh/pur_kinase_PfkB_CS"/>
</dbReference>
<name>A0A7S0UKY5_9STRA</name>
<dbReference type="Pfam" id="PF00294">
    <property type="entry name" value="PfkB"/>
    <property type="match status" value="1"/>
</dbReference>
<evidence type="ECO:0000259" key="5">
    <source>
        <dbReference type="Pfam" id="PF00294"/>
    </source>
</evidence>
<dbReference type="PANTHER" id="PTHR10584:SF166">
    <property type="entry name" value="RIBOKINASE"/>
    <property type="match status" value="1"/>
</dbReference>
<feature type="compositionally biased region" description="Basic and acidic residues" evidence="3">
    <location>
        <begin position="427"/>
        <end position="436"/>
    </location>
</feature>
<dbReference type="SUPFAM" id="SSF53613">
    <property type="entry name" value="Ribokinase-like"/>
    <property type="match status" value="1"/>
</dbReference>
<evidence type="ECO:0000313" key="6">
    <source>
        <dbReference type="EMBL" id="CAD8762165.1"/>
    </source>
</evidence>
<evidence type="ECO:0000256" key="2">
    <source>
        <dbReference type="ARBA" id="ARBA00022777"/>
    </source>
</evidence>
<keyword evidence="4" id="KW-0732">Signal</keyword>
<evidence type="ECO:0000256" key="4">
    <source>
        <dbReference type="SAM" id="SignalP"/>
    </source>
</evidence>
<evidence type="ECO:0000256" key="1">
    <source>
        <dbReference type="ARBA" id="ARBA00022679"/>
    </source>
</evidence>